<dbReference type="AlphaFoldDB" id="A0A381UJJ0"/>
<accession>A0A381UJJ0</accession>
<name>A0A381UJJ0_9ZZZZ</name>
<dbReference type="SUPFAM" id="SSF54593">
    <property type="entry name" value="Glyoxalase/Bleomycin resistance protein/Dihydroxybiphenyl dioxygenase"/>
    <property type="match status" value="1"/>
</dbReference>
<reference evidence="1" key="1">
    <citation type="submission" date="2018-05" db="EMBL/GenBank/DDBJ databases">
        <authorList>
            <person name="Lanie J.A."/>
            <person name="Ng W.-L."/>
            <person name="Kazmierczak K.M."/>
            <person name="Andrzejewski T.M."/>
            <person name="Davidsen T.M."/>
            <person name="Wayne K.J."/>
            <person name="Tettelin H."/>
            <person name="Glass J.I."/>
            <person name="Rusch D."/>
            <person name="Podicherti R."/>
            <person name="Tsui H.-C.T."/>
            <person name="Winkler M.E."/>
        </authorList>
    </citation>
    <scope>NUCLEOTIDE SEQUENCE</scope>
</reference>
<protein>
    <submittedName>
        <fullName evidence="1">Uncharacterized protein</fullName>
    </submittedName>
</protein>
<proteinExistence type="predicted"/>
<dbReference type="EMBL" id="UINC01006502">
    <property type="protein sequence ID" value="SVA27901.1"/>
    <property type="molecule type" value="Genomic_DNA"/>
</dbReference>
<gene>
    <name evidence="1" type="ORF">METZ01_LOCUS80755</name>
</gene>
<sequence>MLESILMVTMLVTNLSVTEQAYDDYLGYDTVVKGNVNENLASIWDAEDMINHPYIIMQPESGEEVYLRFIEDKEQTNYKPVGTHGWNSTEILVEDPDKLADELDNSPFEIIGMPYDLYPTENAPRAMQVLGPSDEMIYLTRIIPDGSGFNLGSAKSYVDRVFIMVVGGPSMEDLQNYYRDTFDMPVTEASDWTIGVISRLNNLPEDTVYPLAIAEFEKDFLIELDEYPKNSCQFFFFSLIKICKDAIVPREVAEGHLPPSTSVVSFYVDSMDEIDVNWREEPTSIDAFPYNGRKVGVTVGVAGEWIELVEK</sequence>
<dbReference type="InterPro" id="IPR029068">
    <property type="entry name" value="Glyas_Bleomycin-R_OHBP_Dase"/>
</dbReference>
<evidence type="ECO:0000313" key="1">
    <source>
        <dbReference type="EMBL" id="SVA27901.1"/>
    </source>
</evidence>
<organism evidence="1">
    <name type="scientific">marine metagenome</name>
    <dbReference type="NCBI Taxonomy" id="408172"/>
    <lineage>
        <taxon>unclassified sequences</taxon>
        <taxon>metagenomes</taxon>
        <taxon>ecological metagenomes</taxon>
    </lineage>
</organism>